<dbReference type="Pfam" id="PF10410">
    <property type="entry name" value="DnaB_bind"/>
    <property type="match status" value="1"/>
</dbReference>
<dbReference type="NCBIfam" id="TIGR01391">
    <property type="entry name" value="dnaG"/>
    <property type="match status" value="1"/>
</dbReference>
<dbReference type="FunFam" id="3.90.580.10:FF:000001">
    <property type="entry name" value="DNA primase"/>
    <property type="match status" value="1"/>
</dbReference>
<dbReference type="InterPro" id="IPR030846">
    <property type="entry name" value="DnaG_bac"/>
</dbReference>
<evidence type="ECO:0000256" key="10">
    <source>
        <dbReference type="ARBA" id="ARBA00023125"/>
    </source>
</evidence>
<organism evidence="14 15">
    <name type="scientific">Turicimonas muris</name>
    <dbReference type="NCBI Taxonomy" id="1796652"/>
    <lineage>
        <taxon>Bacteria</taxon>
        <taxon>Pseudomonadati</taxon>
        <taxon>Pseudomonadota</taxon>
        <taxon>Betaproteobacteria</taxon>
        <taxon>Burkholderiales</taxon>
        <taxon>Sutterellaceae</taxon>
        <taxon>Turicimonas</taxon>
    </lineage>
</organism>
<keyword evidence="8 12" id="KW-0862">Zinc</keyword>
<evidence type="ECO:0000256" key="8">
    <source>
        <dbReference type="ARBA" id="ARBA00022833"/>
    </source>
</evidence>
<comment type="subunit">
    <text evidence="12">Monomer. Interacts with DnaB.</text>
</comment>
<dbReference type="FunFam" id="3.40.1360.10:FF:000002">
    <property type="entry name" value="DNA primase"/>
    <property type="match status" value="1"/>
</dbReference>
<dbReference type="GO" id="GO:0003677">
    <property type="term" value="F:DNA binding"/>
    <property type="evidence" value="ECO:0007669"/>
    <property type="project" value="UniProtKB-KW"/>
</dbReference>
<proteinExistence type="inferred from homology"/>
<comment type="similarity">
    <text evidence="12">Belongs to the DnaG primase family.</text>
</comment>
<evidence type="ECO:0000256" key="5">
    <source>
        <dbReference type="ARBA" id="ARBA00022705"/>
    </source>
</evidence>
<feature type="domain" description="Toprim" evidence="13">
    <location>
        <begin position="249"/>
        <end position="331"/>
    </location>
</feature>
<evidence type="ECO:0000256" key="2">
    <source>
        <dbReference type="ARBA" id="ARBA00022515"/>
    </source>
</evidence>
<comment type="caution">
    <text evidence="14">The sequence shown here is derived from an EMBL/GenBank/DDBJ whole genome shotgun (WGS) entry which is preliminary data.</text>
</comment>
<dbReference type="SUPFAM" id="SSF57783">
    <property type="entry name" value="Zinc beta-ribbon"/>
    <property type="match status" value="1"/>
</dbReference>
<name>A0A227KSA0_9BURK</name>
<keyword evidence="6 12" id="KW-0479">Metal-binding</keyword>
<evidence type="ECO:0000259" key="13">
    <source>
        <dbReference type="PROSITE" id="PS50880"/>
    </source>
</evidence>
<feature type="zinc finger region" description="CHC2-type" evidence="12">
    <location>
        <begin position="36"/>
        <end position="60"/>
    </location>
</feature>
<dbReference type="EC" id="2.7.7.101" evidence="12"/>
<evidence type="ECO:0000256" key="7">
    <source>
        <dbReference type="ARBA" id="ARBA00022771"/>
    </source>
</evidence>
<dbReference type="PROSITE" id="PS50880">
    <property type="entry name" value="TOPRIM"/>
    <property type="match status" value="1"/>
</dbReference>
<evidence type="ECO:0000256" key="3">
    <source>
        <dbReference type="ARBA" id="ARBA00022679"/>
    </source>
</evidence>
<dbReference type="GO" id="GO:1990077">
    <property type="term" value="C:primosome complex"/>
    <property type="evidence" value="ECO:0007669"/>
    <property type="project" value="UniProtKB-KW"/>
</dbReference>
<gene>
    <name evidence="12" type="primary">dnaG</name>
    <name evidence="14" type="ORF">ADH67_01105</name>
</gene>
<evidence type="ECO:0000313" key="14">
    <source>
        <dbReference type="EMBL" id="OXE51343.1"/>
    </source>
</evidence>
<dbReference type="GO" id="GO:0005737">
    <property type="term" value="C:cytoplasm"/>
    <property type="evidence" value="ECO:0007669"/>
    <property type="project" value="TreeGrafter"/>
</dbReference>
<dbReference type="AlphaFoldDB" id="A0A227KSA0"/>
<dbReference type="InterPro" id="IPR034151">
    <property type="entry name" value="TOPRIM_DnaG_bac"/>
</dbReference>
<protein>
    <recommendedName>
        <fullName evidence="12">DNA primase</fullName>
        <ecNumber evidence="12">2.7.7.101</ecNumber>
    </recommendedName>
</protein>
<dbReference type="GO" id="GO:0006269">
    <property type="term" value="P:DNA replication, synthesis of primer"/>
    <property type="evidence" value="ECO:0007669"/>
    <property type="project" value="UniProtKB-UniRule"/>
</dbReference>
<dbReference type="SMART" id="SM00400">
    <property type="entry name" value="ZnF_CHCC"/>
    <property type="match status" value="1"/>
</dbReference>
<sequence>MAQSFIKDLLERVDIFDTINRRITLKVKGENGWACCPFHNEKTSSFSVSRQKQFYHCFGCGEHGNAISFLMKYEGLDFTSAVEKLAQENGLQVRYEGNPVKRNPEAPRLVDLMGKAQEYYRSKLQTNPSALKYITDRGLTAETIEKFGIGFAPDNWRNLSEIFGSANTKYLIEAGLQREGKNGNEPYDFFRNRLMFPIRNVRGQVIAFSARTMTSEEPKYINTGETPIFKKGSEVFGLYEAQRFIREKNRAIVVEGQMDVIQLSQAGFKEACAPLGTAIRSEHVERLLKVTDHVIFSFDGDNAGRKAARRAMELTLPLLKEAQKASFLFLPEGEDPDSYVKNYGAPEFEKLLSQAQPLSSYLIDNLSEGLDLKVPEDKSEFLSAAAPLVRSISNSLYRSAVLSNIAKAAGVNDVRVLAAQLGVSLPAAASAPDRRFRGGFQPWIPQNAAHSNYGFQKRRVAPEKNRLLRTVLRNFVLYPQLAVLYEKAATELFSTIENETAQTILSLIAIIFKESEDGYSIQNSLISIPDPLSPQFEETVEAARSLILTIVSLEEGKELIQEELIRGRDLGTNYFAAEKETQTIFFKFELEHIEEEKKNLLSGELTEEDKDLLRVYQNKAKLLKAQIQDLTKKISKDLQ</sequence>
<reference evidence="15" key="1">
    <citation type="submission" date="2017-05" db="EMBL/GenBank/DDBJ databases">
        <title>Improved OligoMM genomes.</title>
        <authorList>
            <person name="Garzetti D."/>
        </authorList>
    </citation>
    <scope>NUCLEOTIDE SEQUENCE [LARGE SCALE GENOMIC DNA]</scope>
    <source>
        <strain evidence="15">YL45</strain>
    </source>
</reference>
<dbReference type="EMBL" id="NHMP01000001">
    <property type="protein sequence ID" value="OXE51343.1"/>
    <property type="molecule type" value="Genomic_DNA"/>
</dbReference>
<evidence type="ECO:0000256" key="9">
    <source>
        <dbReference type="ARBA" id="ARBA00022842"/>
    </source>
</evidence>
<dbReference type="CDD" id="cd03364">
    <property type="entry name" value="TOPRIM_DnaG_primases"/>
    <property type="match status" value="1"/>
</dbReference>
<dbReference type="InterPro" id="IPR050219">
    <property type="entry name" value="DnaG_primase"/>
</dbReference>
<dbReference type="PANTHER" id="PTHR30313:SF2">
    <property type="entry name" value="DNA PRIMASE"/>
    <property type="match status" value="1"/>
</dbReference>
<comment type="catalytic activity">
    <reaction evidence="12">
        <text>ssDNA + n NTP = ssDNA/pppN(pN)n-1 hybrid + (n-1) diphosphate.</text>
        <dbReference type="EC" id="2.7.7.101"/>
    </reaction>
</comment>
<dbReference type="Gene3D" id="3.40.1360.10">
    <property type="match status" value="1"/>
</dbReference>
<dbReference type="Proteomes" id="UP000214610">
    <property type="component" value="Unassembled WGS sequence"/>
</dbReference>
<comment type="function">
    <text evidence="12">RNA polymerase that catalyzes the synthesis of short RNA molecules used as primers for DNA polymerase during DNA replication.</text>
</comment>
<dbReference type="SMART" id="SM00493">
    <property type="entry name" value="TOPRIM"/>
    <property type="match status" value="1"/>
</dbReference>
<dbReference type="InterPro" id="IPR006171">
    <property type="entry name" value="TOPRIM_dom"/>
</dbReference>
<evidence type="ECO:0000256" key="12">
    <source>
        <dbReference type="HAMAP-Rule" id="MF_00974"/>
    </source>
</evidence>
<dbReference type="Pfam" id="PF13662">
    <property type="entry name" value="Toprim_4"/>
    <property type="match status" value="1"/>
</dbReference>
<evidence type="ECO:0000256" key="4">
    <source>
        <dbReference type="ARBA" id="ARBA00022695"/>
    </source>
</evidence>
<dbReference type="GO" id="GO:0000428">
    <property type="term" value="C:DNA-directed RNA polymerase complex"/>
    <property type="evidence" value="ECO:0007669"/>
    <property type="project" value="UniProtKB-KW"/>
</dbReference>
<dbReference type="InterPro" id="IPR036977">
    <property type="entry name" value="DNA_primase_Znf_CHC2"/>
</dbReference>
<keyword evidence="4 12" id="KW-0548">Nucleotidyltransferase</keyword>
<dbReference type="InterPro" id="IPR037068">
    <property type="entry name" value="DNA_primase_core_N_sf"/>
</dbReference>
<evidence type="ECO:0000256" key="11">
    <source>
        <dbReference type="ARBA" id="ARBA00023163"/>
    </source>
</evidence>
<keyword evidence="11 12" id="KW-0804">Transcription</keyword>
<keyword evidence="1 12" id="KW-0240">DNA-directed RNA polymerase</keyword>
<dbReference type="HAMAP" id="MF_00974">
    <property type="entry name" value="DNA_primase_DnaG"/>
    <property type="match status" value="1"/>
</dbReference>
<evidence type="ECO:0000256" key="1">
    <source>
        <dbReference type="ARBA" id="ARBA00022478"/>
    </source>
</evidence>
<evidence type="ECO:0000313" key="15">
    <source>
        <dbReference type="Proteomes" id="UP000214610"/>
    </source>
</evidence>
<accession>A0A227KSA0</accession>
<dbReference type="Pfam" id="PF08275">
    <property type="entry name" value="DNAG_N"/>
    <property type="match status" value="1"/>
</dbReference>
<keyword evidence="5 12" id="KW-0235">DNA replication</keyword>
<keyword evidence="9" id="KW-0460">Magnesium</keyword>
<dbReference type="Gene3D" id="3.90.580.10">
    <property type="entry name" value="Zinc finger, CHC2-type domain"/>
    <property type="match status" value="1"/>
</dbReference>
<evidence type="ECO:0000256" key="6">
    <source>
        <dbReference type="ARBA" id="ARBA00022723"/>
    </source>
</evidence>
<dbReference type="InterPro" id="IPR006295">
    <property type="entry name" value="DNA_primase_DnaG"/>
</dbReference>
<dbReference type="GO" id="GO:0008270">
    <property type="term" value="F:zinc ion binding"/>
    <property type="evidence" value="ECO:0007669"/>
    <property type="project" value="UniProtKB-UniRule"/>
</dbReference>
<comment type="domain">
    <text evidence="12">Contains an N-terminal zinc-binding domain, a central core domain that contains the primase activity, and a C-terminal DnaB-binding domain.</text>
</comment>
<dbReference type="Gene3D" id="1.20.50.20">
    <property type="entry name" value="DnaG, RNA polymerase domain, helical bundle"/>
    <property type="match status" value="1"/>
</dbReference>
<keyword evidence="3 12" id="KW-0808">Transferase</keyword>
<dbReference type="InterPro" id="IPR013264">
    <property type="entry name" value="DNAG_N"/>
</dbReference>
<dbReference type="PANTHER" id="PTHR30313">
    <property type="entry name" value="DNA PRIMASE"/>
    <property type="match status" value="1"/>
</dbReference>
<dbReference type="InterPro" id="IPR019475">
    <property type="entry name" value="DNA_primase_DnaB-bd"/>
</dbReference>
<dbReference type="GO" id="GO:0003899">
    <property type="term" value="F:DNA-directed RNA polymerase activity"/>
    <property type="evidence" value="ECO:0007669"/>
    <property type="project" value="UniProtKB-UniRule"/>
</dbReference>
<comment type="cofactor">
    <cofactor evidence="12">
        <name>Zn(2+)</name>
        <dbReference type="ChEBI" id="CHEBI:29105"/>
    </cofactor>
    <text evidence="12">Binds 1 zinc ion per monomer.</text>
</comment>
<dbReference type="Pfam" id="PF01807">
    <property type="entry name" value="Zn_ribbon_DnaG"/>
    <property type="match status" value="1"/>
</dbReference>
<keyword evidence="2 12" id="KW-0639">Primosome</keyword>
<dbReference type="InterPro" id="IPR002694">
    <property type="entry name" value="Znf_CHC2"/>
</dbReference>
<keyword evidence="7 12" id="KW-0863">Zinc-finger</keyword>
<keyword evidence="10 12" id="KW-0238">DNA-binding</keyword>
<keyword evidence="15" id="KW-1185">Reference proteome</keyword>
<dbReference type="Gene3D" id="3.90.980.10">
    <property type="entry name" value="DNA primase, catalytic core, N-terminal domain"/>
    <property type="match status" value="1"/>
</dbReference>
<dbReference type="SUPFAM" id="SSF56731">
    <property type="entry name" value="DNA primase core"/>
    <property type="match status" value="1"/>
</dbReference>